<dbReference type="GO" id="GO:0019843">
    <property type="term" value="F:rRNA binding"/>
    <property type="evidence" value="ECO:0007669"/>
    <property type="project" value="UniProtKB-KW"/>
</dbReference>
<evidence type="ECO:0000256" key="14">
    <source>
        <dbReference type="ARBA" id="ARBA00022884"/>
    </source>
</evidence>
<evidence type="ECO:0000256" key="6">
    <source>
        <dbReference type="ARBA" id="ARBA00022552"/>
    </source>
</evidence>
<accession>A0A7L7KUZ0</accession>
<evidence type="ECO:0000256" key="2">
    <source>
        <dbReference type="ARBA" id="ARBA00004496"/>
    </source>
</evidence>
<keyword evidence="12 15" id="KW-0378">Hydrolase</keyword>
<keyword evidence="7 15" id="KW-0507">mRNA processing</keyword>
<dbReference type="EMBL" id="CP048914">
    <property type="protein sequence ID" value="QMS85588.1"/>
    <property type="molecule type" value="Genomic_DNA"/>
</dbReference>
<evidence type="ECO:0000256" key="10">
    <source>
        <dbReference type="ARBA" id="ARBA00022723"/>
    </source>
</evidence>
<dbReference type="Proteomes" id="UP000514720">
    <property type="component" value="Chromosome"/>
</dbReference>
<dbReference type="GO" id="GO:0005737">
    <property type="term" value="C:cytoplasm"/>
    <property type="evidence" value="ECO:0007669"/>
    <property type="project" value="UniProtKB-SubCell"/>
</dbReference>
<keyword evidence="10 15" id="KW-0479">Metal-binding</keyword>
<dbReference type="GO" id="GO:0006397">
    <property type="term" value="P:mRNA processing"/>
    <property type="evidence" value="ECO:0007669"/>
    <property type="project" value="UniProtKB-UniRule"/>
</dbReference>
<evidence type="ECO:0000256" key="15">
    <source>
        <dbReference type="HAMAP-Rule" id="MF_00104"/>
    </source>
</evidence>
<comment type="function">
    <text evidence="15">Digests double-stranded RNA. Involved in the processing of primary rRNA transcript to yield the immediate precursors to the large and small rRNAs (23S and 16S). Processes some mRNAs, and tRNAs when they are encoded in the rRNA operon. Processes pre-crRNA and tracrRNA of type II CRISPR loci if present in the organism.</text>
</comment>
<dbReference type="SMART" id="SM00358">
    <property type="entry name" value="DSRM"/>
    <property type="match status" value="1"/>
</dbReference>
<dbReference type="GO" id="GO:0010468">
    <property type="term" value="P:regulation of gene expression"/>
    <property type="evidence" value="ECO:0007669"/>
    <property type="project" value="TreeGrafter"/>
</dbReference>
<dbReference type="SUPFAM" id="SSF69065">
    <property type="entry name" value="RNase III domain-like"/>
    <property type="match status" value="1"/>
</dbReference>
<dbReference type="Pfam" id="PF14622">
    <property type="entry name" value="Ribonucleas_3_3"/>
    <property type="match status" value="1"/>
</dbReference>
<dbReference type="GO" id="GO:0006364">
    <property type="term" value="P:rRNA processing"/>
    <property type="evidence" value="ECO:0007669"/>
    <property type="project" value="UniProtKB-UniRule"/>
</dbReference>
<keyword evidence="19" id="KW-1185">Reference proteome</keyword>
<dbReference type="CDD" id="cd10845">
    <property type="entry name" value="DSRM_RNAse_III_family"/>
    <property type="match status" value="1"/>
</dbReference>
<evidence type="ECO:0000259" key="17">
    <source>
        <dbReference type="PROSITE" id="PS50142"/>
    </source>
</evidence>
<comment type="subcellular location">
    <subcellularLocation>
        <location evidence="2 15">Cytoplasm</location>
    </subcellularLocation>
</comment>
<comment type="similarity">
    <text evidence="3">Belongs to the ribonuclease III family.</text>
</comment>
<dbReference type="GO" id="GO:0046872">
    <property type="term" value="F:metal ion binding"/>
    <property type="evidence" value="ECO:0007669"/>
    <property type="project" value="UniProtKB-KW"/>
</dbReference>
<evidence type="ECO:0000256" key="8">
    <source>
        <dbReference type="ARBA" id="ARBA00022694"/>
    </source>
</evidence>
<evidence type="ECO:0000256" key="3">
    <source>
        <dbReference type="ARBA" id="ARBA00010183"/>
    </source>
</evidence>
<dbReference type="GO" id="GO:0003725">
    <property type="term" value="F:double-stranded RNA binding"/>
    <property type="evidence" value="ECO:0007669"/>
    <property type="project" value="TreeGrafter"/>
</dbReference>
<gene>
    <name evidence="15" type="primary">rnc</name>
    <name evidence="18" type="ORF">G4Z02_07480</name>
</gene>
<evidence type="ECO:0000256" key="7">
    <source>
        <dbReference type="ARBA" id="ARBA00022664"/>
    </source>
</evidence>
<feature type="binding site" evidence="15">
    <location>
        <position position="116"/>
    </location>
    <ligand>
        <name>Mg(2+)</name>
        <dbReference type="ChEBI" id="CHEBI:18420"/>
    </ligand>
</feature>
<keyword evidence="15" id="KW-0699">rRNA-binding</keyword>
<dbReference type="GO" id="GO:0042802">
    <property type="term" value="F:identical protein binding"/>
    <property type="evidence" value="ECO:0007669"/>
    <property type="project" value="UniProtKB-ARBA"/>
</dbReference>
<feature type="active site" evidence="15">
    <location>
        <position position="116"/>
    </location>
</feature>
<keyword evidence="8 15" id="KW-0819">tRNA processing</keyword>
<name>A0A7L7KUZ0_9MOLU</name>
<dbReference type="SMART" id="SM00535">
    <property type="entry name" value="RIBOc"/>
    <property type="match status" value="1"/>
</dbReference>
<feature type="active site" evidence="15">
    <location>
        <position position="44"/>
    </location>
</feature>
<comment type="subunit">
    <text evidence="4 15">Homodimer.</text>
</comment>
<evidence type="ECO:0000256" key="1">
    <source>
        <dbReference type="ARBA" id="ARBA00000109"/>
    </source>
</evidence>
<organism evidence="18 19">
    <name type="scientific">Candidatus Xianfuyuplasma coldseepsis</name>
    <dbReference type="NCBI Taxonomy" id="2782163"/>
    <lineage>
        <taxon>Bacteria</taxon>
        <taxon>Bacillati</taxon>
        <taxon>Mycoplasmatota</taxon>
        <taxon>Mollicutes</taxon>
        <taxon>Candidatus Izemoplasmatales</taxon>
        <taxon>Candidatus Izemoplasmataceae</taxon>
        <taxon>Candidatus Xianfuyuplasma</taxon>
    </lineage>
</organism>
<evidence type="ECO:0000256" key="9">
    <source>
        <dbReference type="ARBA" id="ARBA00022722"/>
    </source>
</evidence>
<dbReference type="KEGG" id="xcl:G4Z02_07480"/>
<evidence type="ECO:0000256" key="11">
    <source>
        <dbReference type="ARBA" id="ARBA00022759"/>
    </source>
</evidence>
<keyword evidence="11 15" id="KW-0255">Endonuclease</keyword>
<dbReference type="PROSITE" id="PS50142">
    <property type="entry name" value="RNASE_3_2"/>
    <property type="match status" value="1"/>
</dbReference>
<dbReference type="GO" id="GO:0008033">
    <property type="term" value="P:tRNA processing"/>
    <property type="evidence" value="ECO:0007669"/>
    <property type="project" value="UniProtKB-KW"/>
</dbReference>
<dbReference type="Gene3D" id="3.30.160.20">
    <property type="match status" value="1"/>
</dbReference>
<reference evidence="18 19" key="1">
    <citation type="submission" date="2020-02" db="EMBL/GenBank/DDBJ databases">
        <authorList>
            <person name="Zheng R.K."/>
            <person name="Sun C.M."/>
        </authorList>
    </citation>
    <scope>NUCLEOTIDE SEQUENCE [LARGE SCALE GENOMIC DNA]</scope>
    <source>
        <strain evidence="19">zrk13</strain>
    </source>
</reference>
<sequence>MKQLQQFFDLSFNNPALLETALTHSSYANENNCESNERLEFIGDAVLDVMMGKYLYEKYPDYNEGNLTKLRAKNVCESALVEYAKACQLNEYLRLGKGEEKSGGRQRTALQADAFEALIGAVYMDKGLTECYKIFNHVVIPLVEEDRSDDFVDYKSYLQELVQSDKRTLEYRIVNEYGPSHDKTFVTRVYMDQILMGEGEGKTKKEAEQKAAEMALKKLAIRSIKF</sequence>
<feature type="domain" description="DRBM" evidence="16">
    <location>
        <begin position="153"/>
        <end position="221"/>
    </location>
</feature>
<dbReference type="EC" id="3.1.26.3" evidence="15"/>
<dbReference type="PROSITE" id="PS50137">
    <property type="entry name" value="DS_RBD"/>
    <property type="match status" value="1"/>
</dbReference>
<evidence type="ECO:0000256" key="13">
    <source>
        <dbReference type="ARBA" id="ARBA00022842"/>
    </source>
</evidence>
<dbReference type="SUPFAM" id="SSF54768">
    <property type="entry name" value="dsRNA-binding domain-like"/>
    <property type="match status" value="1"/>
</dbReference>
<dbReference type="PANTHER" id="PTHR11207">
    <property type="entry name" value="RIBONUCLEASE III"/>
    <property type="match status" value="1"/>
</dbReference>
<evidence type="ECO:0000256" key="12">
    <source>
        <dbReference type="ARBA" id="ARBA00022801"/>
    </source>
</evidence>
<dbReference type="HAMAP" id="MF_00104">
    <property type="entry name" value="RNase_III"/>
    <property type="match status" value="1"/>
</dbReference>
<comment type="catalytic activity">
    <reaction evidence="1 15">
        <text>Endonucleolytic cleavage to 5'-phosphomonoester.</text>
        <dbReference type="EC" id="3.1.26.3"/>
    </reaction>
</comment>
<dbReference type="FunFam" id="3.30.160.20:FF:000003">
    <property type="entry name" value="Ribonuclease 3"/>
    <property type="match status" value="1"/>
</dbReference>
<dbReference type="Gene3D" id="1.10.1520.10">
    <property type="entry name" value="Ribonuclease III domain"/>
    <property type="match status" value="1"/>
</dbReference>
<dbReference type="AlphaFoldDB" id="A0A7L7KUZ0"/>
<keyword evidence="6 15" id="KW-0698">rRNA processing</keyword>
<dbReference type="CDD" id="cd00593">
    <property type="entry name" value="RIBOc"/>
    <property type="match status" value="1"/>
</dbReference>
<dbReference type="RefSeq" id="WP_258877389.1">
    <property type="nucleotide sequence ID" value="NZ_CP048914.1"/>
</dbReference>
<dbReference type="InterPro" id="IPR014720">
    <property type="entry name" value="dsRBD_dom"/>
</dbReference>
<proteinExistence type="inferred from homology"/>
<protein>
    <recommendedName>
        <fullName evidence="15">Ribonuclease 3</fullName>
        <ecNumber evidence="15">3.1.26.3</ecNumber>
    </recommendedName>
    <alternativeName>
        <fullName evidence="15">Ribonuclease III</fullName>
        <shortName evidence="15">RNase III</shortName>
    </alternativeName>
</protein>
<dbReference type="InterPro" id="IPR011907">
    <property type="entry name" value="RNase_III"/>
</dbReference>
<dbReference type="InterPro" id="IPR036389">
    <property type="entry name" value="RNase_III_sf"/>
</dbReference>
<comment type="cofactor">
    <cofactor evidence="15">
        <name>Mg(2+)</name>
        <dbReference type="ChEBI" id="CHEBI:18420"/>
    </cofactor>
</comment>
<evidence type="ECO:0000259" key="16">
    <source>
        <dbReference type="PROSITE" id="PS50137"/>
    </source>
</evidence>
<evidence type="ECO:0000313" key="19">
    <source>
        <dbReference type="Proteomes" id="UP000514720"/>
    </source>
</evidence>
<evidence type="ECO:0000256" key="4">
    <source>
        <dbReference type="ARBA" id="ARBA00011738"/>
    </source>
</evidence>
<dbReference type="InterPro" id="IPR000999">
    <property type="entry name" value="RNase_III_dom"/>
</dbReference>
<keyword evidence="9 15" id="KW-0540">Nuclease</keyword>
<dbReference type="FunFam" id="1.10.1520.10:FF:000001">
    <property type="entry name" value="Ribonuclease 3"/>
    <property type="match status" value="1"/>
</dbReference>
<keyword evidence="5 15" id="KW-0963">Cytoplasm</keyword>
<dbReference type="Pfam" id="PF00035">
    <property type="entry name" value="dsrm"/>
    <property type="match status" value="1"/>
</dbReference>
<dbReference type="GO" id="GO:0004525">
    <property type="term" value="F:ribonuclease III activity"/>
    <property type="evidence" value="ECO:0007669"/>
    <property type="project" value="UniProtKB-UniRule"/>
</dbReference>
<dbReference type="PANTHER" id="PTHR11207:SF0">
    <property type="entry name" value="RIBONUCLEASE 3"/>
    <property type="match status" value="1"/>
</dbReference>
<evidence type="ECO:0000313" key="18">
    <source>
        <dbReference type="EMBL" id="QMS85588.1"/>
    </source>
</evidence>
<feature type="domain" description="RNase III" evidence="17">
    <location>
        <begin position="1"/>
        <end position="127"/>
    </location>
</feature>
<keyword evidence="14 15" id="KW-0694">RNA-binding</keyword>
<feature type="binding site" evidence="15">
    <location>
        <position position="40"/>
    </location>
    <ligand>
        <name>Mg(2+)</name>
        <dbReference type="ChEBI" id="CHEBI:18420"/>
    </ligand>
</feature>
<keyword evidence="13 15" id="KW-0460">Magnesium</keyword>
<feature type="binding site" evidence="15">
    <location>
        <position position="113"/>
    </location>
    <ligand>
        <name>Mg(2+)</name>
        <dbReference type="ChEBI" id="CHEBI:18420"/>
    </ligand>
</feature>
<evidence type="ECO:0000256" key="5">
    <source>
        <dbReference type="ARBA" id="ARBA00022490"/>
    </source>
</evidence>
<dbReference type="NCBIfam" id="TIGR02191">
    <property type="entry name" value="RNaseIII"/>
    <property type="match status" value="1"/>
</dbReference>